<evidence type="ECO:0000256" key="7">
    <source>
        <dbReference type="ARBA" id="ARBA00023049"/>
    </source>
</evidence>
<dbReference type="InterPro" id="IPR050344">
    <property type="entry name" value="Peptidase_M1_aminopeptidases"/>
</dbReference>
<comment type="caution">
    <text evidence="13">The sequence shown here is derived from an EMBL/GenBank/DDBJ whole genome shotgun (WGS) entry which is preliminary data.</text>
</comment>
<dbReference type="Gene3D" id="1.25.50.20">
    <property type="match status" value="1"/>
</dbReference>
<accession>A0A0C2ML03</accession>
<dbReference type="GO" id="GO:0005615">
    <property type="term" value="C:extracellular space"/>
    <property type="evidence" value="ECO:0007669"/>
    <property type="project" value="TreeGrafter"/>
</dbReference>
<dbReference type="OMA" id="ANCTESK"/>
<comment type="similarity">
    <text evidence="1">Belongs to the peptidase M1 family.</text>
</comment>
<dbReference type="GO" id="GO:0042277">
    <property type="term" value="F:peptide binding"/>
    <property type="evidence" value="ECO:0007669"/>
    <property type="project" value="TreeGrafter"/>
</dbReference>
<evidence type="ECO:0000256" key="10">
    <source>
        <dbReference type="PIRSR" id="PIRSR634016-4"/>
    </source>
</evidence>
<gene>
    <name evidence="13" type="ORF">RF11_07572</name>
</gene>
<dbReference type="InterPro" id="IPR034016">
    <property type="entry name" value="M1_APN-typ"/>
</dbReference>
<keyword evidence="14" id="KW-1185">Reference proteome</keyword>
<evidence type="ECO:0000256" key="5">
    <source>
        <dbReference type="ARBA" id="ARBA00022801"/>
    </source>
</evidence>
<evidence type="ECO:0000259" key="11">
    <source>
        <dbReference type="Pfam" id="PF01433"/>
    </source>
</evidence>
<dbReference type="SUPFAM" id="SSF55486">
    <property type="entry name" value="Metalloproteases ('zincins'), catalytic domain"/>
    <property type="match status" value="1"/>
</dbReference>
<dbReference type="Proteomes" id="UP000031668">
    <property type="component" value="Unassembled WGS sequence"/>
</dbReference>
<dbReference type="InterPro" id="IPR024571">
    <property type="entry name" value="ERAP1-like_C_dom"/>
</dbReference>
<dbReference type="GO" id="GO:0070006">
    <property type="term" value="F:metalloaminopeptidase activity"/>
    <property type="evidence" value="ECO:0007669"/>
    <property type="project" value="TreeGrafter"/>
</dbReference>
<keyword evidence="5" id="KW-0378">Hydrolase</keyword>
<dbReference type="PRINTS" id="PR00756">
    <property type="entry name" value="ALADIPTASE"/>
</dbReference>
<keyword evidence="3" id="KW-0645">Protease</keyword>
<dbReference type="Gene3D" id="2.60.40.1910">
    <property type="match status" value="1"/>
</dbReference>
<dbReference type="InterPro" id="IPR001930">
    <property type="entry name" value="Peptidase_M1"/>
</dbReference>
<dbReference type="CDD" id="cd09601">
    <property type="entry name" value="M1_APN-Q_like"/>
    <property type="match status" value="1"/>
</dbReference>
<dbReference type="AlphaFoldDB" id="A0A0C2ML03"/>
<organism evidence="13 14">
    <name type="scientific">Thelohanellus kitauei</name>
    <name type="common">Myxosporean</name>
    <dbReference type="NCBI Taxonomy" id="669202"/>
    <lineage>
        <taxon>Eukaryota</taxon>
        <taxon>Metazoa</taxon>
        <taxon>Cnidaria</taxon>
        <taxon>Myxozoa</taxon>
        <taxon>Myxosporea</taxon>
        <taxon>Bivalvulida</taxon>
        <taxon>Platysporina</taxon>
        <taxon>Myxobolidae</taxon>
        <taxon>Thelohanellus</taxon>
    </lineage>
</organism>
<dbReference type="Pfam" id="PF11838">
    <property type="entry name" value="ERAP1_C"/>
    <property type="match status" value="1"/>
</dbReference>
<dbReference type="FunFam" id="1.10.390.10:FF:000006">
    <property type="entry name" value="Puromycin-sensitive aminopeptidase"/>
    <property type="match status" value="1"/>
</dbReference>
<evidence type="ECO:0000256" key="4">
    <source>
        <dbReference type="ARBA" id="ARBA00022723"/>
    </source>
</evidence>
<keyword evidence="4 9" id="KW-0479">Metal-binding</keyword>
<dbReference type="GO" id="GO:0016020">
    <property type="term" value="C:membrane"/>
    <property type="evidence" value="ECO:0007669"/>
    <property type="project" value="TreeGrafter"/>
</dbReference>
<sequence length="683" mass="80155">MSTYLLAFVAGDFTHISKAGSSGTTYSVYAQINRADHLKHSLFACEAFVDFYTDFFKVPYPLEKLDLIAVPTTFVLAMENWGLITFRDDLLFYDPKITSSSPLRWNTLVIAHEIAHQWFGNLVTMKWWTDIWLNEGFAHWIMYAAVDKVFPSLKIWKHFYLENYAIGLELDSYVASHPIEMDAQLPSILFDVFDAITYSKGSSLIHYMCSFVGHQDIQKGLGEYMLKFQYGNVSTLDLWECLEKASNKPVSKLIGSFTKQTGYPLLHVVHETSPGDSSKMTFKIRQERYLLNADKKGALQTWVTPIDVDCVHESTAIKSHILLEKESYEFVVDSKKGLKYVLLNPKRTGFFRVYYSESLYAMLFTHLKELSFEDRFGLLSDYYSFARSGLIGTDRYLDLIMRFVEIKEEDEEIWKVIIKSMNEIQSLIFFSSHFQRIYHKFGELYLKVMSPILSQYDFTGDKFDYDESRLILVSTLMKVLLHYDQKLRDKLLSWFDEYTQKKLKVLPDFRECMFRACYTSRPHFDQLLKYYESAETSEEKIEILQAASSATDPSIIKQVYEFSISKHMIPQYGMFIYETFFSNPLSYEIGWDFFKSHVKEVLDFYVVPFFRSKTIAHLFSQFVFVEKYHECLDFVKSYPSIGFNQCIKVSFESIEIRSRWFKTQEQTIIKWLENLDLKKVLAH</sequence>
<feature type="domain" description="Peptidase M1 membrane alanine aminopeptidase" evidence="11">
    <location>
        <begin position="48"/>
        <end position="255"/>
    </location>
</feature>
<feature type="site" description="Transition state stabilizer" evidence="10">
    <location>
        <position position="198"/>
    </location>
</feature>
<evidence type="ECO:0000313" key="13">
    <source>
        <dbReference type="EMBL" id="KII62291.1"/>
    </source>
</evidence>
<feature type="active site" description="Proton acceptor" evidence="8">
    <location>
        <position position="113"/>
    </location>
</feature>
<evidence type="ECO:0000256" key="1">
    <source>
        <dbReference type="ARBA" id="ARBA00010136"/>
    </source>
</evidence>
<evidence type="ECO:0000256" key="2">
    <source>
        <dbReference type="ARBA" id="ARBA00022438"/>
    </source>
</evidence>
<dbReference type="GO" id="GO:0006508">
    <property type="term" value="P:proteolysis"/>
    <property type="evidence" value="ECO:0007669"/>
    <property type="project" value="UniProtKB-KW"/>
</dbReference>
<evidence type="ECO:0000259" key="12">
    <source>
        <dbReference type="Pfam" id="PF11838"/>
    </source>
</evidence>
<dbReference type="OrthoDB" id="6018338at2759"/>
<dbReference type="Gene3D" id="1.10.390.10">
    <property type="entry name" value="Neutral Protease Domain 2"/>
    <property type="match status" value="1"/>
</dbReference>
<dbReference type="InterPro" id="IPR027268">
    <property type="entry name" value="Peptidase_M4/M1_CTD_sf"/>
</dbReference>
<keyword evidence="6 9" id="KW-0862">Zinc</keyword>
<reference evidence="13 14" key="1">
    <citation type="journal article" date="2014" name="Genome Biol. Evol.">
        <title>The genome of the myxosporean Thelohanellus kitauei shows adaptations to nutrient acquisition within its fish host.</title>
        <authorList>
            <person name="Yang Y."/>
            <person name="Xiong J."/>
            <person name="Zhou Z."/>
            <person name="Huo F."/>
            <person name="Miao W."/>
            <person name="Ran C."/>
            <person name="Liu Y."/>
            <person name="Zhang J."/>
            <person name="Feng J."/>
            <person name="Wang M."/>
            <person name="Wang M."/>
            <person name="Wang L."/>
            <person name="Yao B."/>
        </authorList>
    </citation>
    <scope>NUCLEOTIDE SEQUENCE [LARGE SCALE GENOMIC DNA]</scope>
    <source>
        <strain evidence="13">Wuqing</strain>
    </source>
</reference>
<evidence type="ECO:0000256" key="8">
    <source>
        <dbReference type="PIRSR" id="PIRSR634016-1"/>
    </source>
</evidence>
<dbReference type="GO" id="GO:0005737">
    <property type="term" value="C:cytoplasm"/>
    <property type="evidence" value="ECO:0007669"/>
    <property type="project" value="TreeGrafter"/>
</dbReference>
<evidence type="ECO:0000256" key="3">
    <source>
        <dbReference type="ARBA" id="ARBA00022670"/>
    </source>
</evidence>
<feature type="binding site" evidence="9">
    <location>
        <position position="116"/>
    </location>
    <ligand>
        <name>Zn(2+)</name>
        <dbReference type="ChEBI" id="CHEBI:29105"/>
        <note>catalytic</note>
    </ligand>
</feature>
<feature type="binding site" evidence="9">
    <location>
        <position position="112"/>
    </location>
    <ligand>
        <name>Zn(2+)</name>
        <dbReference type="ChEBI" id="CHEBI:29105"/>
        <note>catalytic</note>
    </ligand>
</feature>
<dbReference type="EMBL" id="JWZT01005020">
    <property type="protein sequence ID" value="KII62291.1"/>
    <property type="molecule type" value="Genomic_DNA"/>
</dbReference>
<feature type="domain" description="ERAP1-like C-terminal" evidence="12">
    <location>
        <begin position="340"/>
        <end position="655"/>
    </location>
</feature>
<evidence type="ECO:0000256" key="9">
    <source>
        <dbReference type="PIRSR" id="PIRSR634016-3"/>
    </source>
</evidence>
<evidence type="ECO:0000256" key="6">
    <source>
        <dbReference type="ARBA" id="ARBA00022833"/>
    </source>
</evidence>
<dbReference type="GO" id="GO:0008270">
    <property type="term" value="F:zinc ion binding"/>
    <property type="evidence" value="ECO:0007669"/>
    <property type="project" value="InterPro"/>
</dbReference>
<dbReference type="InterPro" id="IPR014782">
    <property type="entry name" value="Peptidase_M1_dom"/>
</dbReference>
<keyword evidence="7" id="KW-0482">Metalloprotease</keyword>
<dbReference type="GO" id="GO:0043171">
    <property type="term" value="P:peptide catabolic process"/>
    <property type="evidence" value="ECO:0007669"/>
    <property type="project" value="TreeGrafter"/>
</dbReference>
<comment type="cofactor">
    <cofactor evidence="9">
        <name>Zn(2+)</name>
        <dbReference type="ChEBI" id="CHEBI:29105"/>
    </cofactor>
    <text evidence="9">Binds 1 zinc ion per subunit.</text>
</comment>
<feature type="binding site" evidence="9">
    <location>
        <position position="135"/>
    </location>
    <ligand>
        <name>Zn(2+)</name>
        <dbReference type="ChEBI" id="CHEBI:29105"/>
        <note>catalytic</note>
    </ligand>
</feature>
<dbReference type="PANTHER" id="PTHR11533:SF299">
    <property type="entry name" value="AMINOPEPTIDASE"/>
    <property type="match status" value="1"/>
</dbReference>
<protein>
    <submittedName>
        <fullName evidence="13">Puromycin-sensitive aminopeptidase</fullName>
    </submittedName>
</protein>
<evidence type="ECO:0000313" key="14">
    <source>
        <dbReference type="Proteomes" id="UP000031668"/>
    </source>
</evidence>
<dbReference type="PANTHER" id="PTHR11533">
    <property type="entry name" value="PROTEASE M1 ZINC METALLOPROTEASE"/>
    <property type="match status" value="1"/>
</dbReference>
<proteinExistence type="inferred from homology"/>
<keyword evidence="2 13" id="KW-0031">Aminopeptidase</keyword>
<dbReference type="Pfam" id="PF01433">
    <property type="entry name" value="Peptidase_M1"/>
    <property type="match status" value="1"/>
</dbReference>
<name>A0A0C2ML03_THEKT</name>